<evidence type="ECO:0000256" key="2">
    <source>
        <dbReference type="SAM" id="Phobius"/>
    </source>
</evidence>
<dbReference type="KEGG" id="kmn:HW532_20970"/>
<keyword evidence="2" id="KW-0472">Membrane</keyword>
<feature type="transmembrane region" description="Helical" evidence="2">
    <location>
        <begin position="16"/>
        <end position="37"/>
    </location>
</feature>
<keyword evidence="2" id="KW-1133">Transmembrane helix</keyword>
<gene>
    <name evidence="3" type="ORF">HW532_20970</name>
</gene>
<protein>
    <submittedName>
        <fullName evidence="3">Uncharacterized protein</fullName>
    </submittedName>
</protein>
<keyword evidence="1" id="KW-0175">Coiled coil</keyword>
<keyword evidence="2" id="KW-0812">Transmembrane</keyword>
<proteinExistence type="predicted"/>
<dbReference type="Proteomes" id="UP000593594">
    <property type="component" value="Chromosome"/>
</dbReference>
<accession>A0A7S8HE31</accession>
<reference evidence="3 4" key="1">
    <citation type="submission" date="2020-06" db="EMBL/GenBank/DDBJ databases">
        <title>Genome sequence of 2 isolates from Red Sea Mangroves.</title>
        <authorList>
            <person name="Sefrji F."/>
            <person name="Michoud G."/>
            <person name="Merlino G."/>
            <person name="Daffonchio D."/>
        </authorList>
    </citation>
    <scope>NUCLEOTIDE SEQUENCE [LARGE SCALE GENOMIC DNA]</scope>
    <source>
        <strain evidence="3 4">R1DC25</strain>
    </source>
</reference>
<evidence type="ECO:0000256" key="1">
    <source>
        <dbReference type="SAM" id="Coils"/>
    </source>
</evidence>
<name>A0A7S8HE31_9HYPH</name>
<dbReference type="AlphaFoldDB" id="A0A7S8HE31"/>
<dbReference type="EMBL" id="CP058214">
    <property type="protein sequence ID" value="QPC44953.1"/>
    <property type="molecule type" value="Genomic_DNA"/>
</dbReference>
<sequence>MIAVLVGFLKTVWSKAGMYILAGLGIVTAILGAFAYVSRAGKTKARLEQARAQLEAMKEAKRIEARIDAMSARDARQRLRDRWGRR</sequence>
<evidence type="ECO:0000313" key="3">
    <source>
        <dbReference type="EMBL" id="QPC44953.1"/>
    </source>
</evidence>
<feature type="coiled-coil region" evidence="1">
    <location>
        <begin position="37"/>
        <end position="67"/>
    </location>
</feature>
<organism evidence="3 4">
    <name type="scientific">Kaustia mangrovi</name>
    <dbReference type="NCBI Taxonomy" id="2593653"/>
    <lineage>
        <taxon>Bacteria</taxon>
        <taxon>Pseudomonadati</taxon>
        <taxon>Pseudomonadota</taxon>
        <taxon>Alphaproteobacteria</taxon>
        <taxon>Hyphomicrobiales</taxon>
        <taxon>Parvibaculaceae</taxon>
        <taxon>Kaustia</taxon>
    </lineage>
</organism>
<keyword evidence="4" id="KW-1185">Reference proteome</keyword>
<dbReference type="RefSeq" id="WP_213162326.1">
    <property type="nucleotide sequence ID" value="NZ_CP058214.1"/>
</dbReference>
<evidence type="ECO:0000313" key="4">
    <source>
        <dbReference type="Proteomes" id="UP000593594"/>
    </source>
</evidence>